<dbReference type="Pfam" id="PF00732">
    <property type="entry name" value="GMC_oxred_N"/>
    <property type="match status" value="1"/>
</dbReference>
<feature type="domain" description="Glucose-methanol-choline oxidoreductase N-terminal" evidence="6">
    <location>
        <begin position="279"/>
        <end position="389"/>
    </location>
</feature>
<dbReference type="Proteomes" id="UP000190367">
    <property type="component" value="Unassembled WGS sequence"/>
</dbReference>
<keyword evidence="3" id="KW-0285">Flavoprotein</keyword>
<comment type="cofactor">
    <cofactor evidence="1">
        <name>FAD</name>
        <dbReference type="ChEBI" id="CHEBI:57692"/>
    </cofactor>
</comment>
<evidence type="ECO:0000256" key="2">
    <source>
        <dbReference type="ARBA" id="ARBA00010790"/>
    </source>
</evidence>
<dbReference type="Gene3D" id="3.50.50.60">
    <property type="entry name" value="FAD/NAD(P)-binding domain"/>
    <property type="match status" value="2"/>
</dbReference>
<sequence>MENKEYDVVIVGSGIAGAIVAKMLTQAGKQVLLLEAGLEAGMAFDEEGAYKNYQDYLQSYFMAQAKVPNAPYPDVKDAESPNVLDMTQINGKPDTNGYFVQNGPLPFASDYARAAGGTTLHWLGTCLRMLPNDFKMRSKYGQAVDWPIDYEYLKPYYEMAEREIGVSCDVSEQRYPNMGNNFFGKDYVFPMYKIPQSYIDKSFIEGMEGLKVSLNGDVYTPWCTSTPQGRNSTPNEKYRYANTAWNATKQKLELQPFPKESDVYVPVGAIWDPYSGQRCEGNASCVPICPVQAKYNALKTLKSAKKQHLTLISQAVATEIHIDTSNGNITGISYKKYPHADSKDYTPGTAKGKIYVLAANAIENAKILLASGACKTSQQVGCNLMDHTVLLTWGLMRDKVFPFRGPGSTTNIPTFRDGDFRKDHAAWISPIDNWGWGWPTGSPDTDLDHAVSTLNLFGKELRTYIGDTLSRQLLLHFECEQLPEKFNRVTIDNNYRDNIGNYRPVIDYKVTDYSLKSFKAAKSVSDQIFAGMGVQDFTNYPSDEPDYVTFDKQGYVFRGAGHVVGTHCMGTTKQNSVVNSQQQAWDHQNLYLVGAGNMATLGTSNPTLTLAALSFAAAENILKALK</sequence>
<proteinExistence type="inferred from homology"/>
<dbReference type="SUPFAM" id="SSF51905">
    <property type="entry name" value="FAD/NAD(P)-binding domain"/>
    <property type="match status" value="1"/>
</dbReference>
<dbReference type="GO" id="GO:0050660">
    <property type="term" value="F:flavin adenine dinucleotide binding"/>
    <property type="evidence" value="ECO:0007669"/>
    <property type="project" value="InterPro"/>
</dbReference>
<dbReference type="Pfam" id="PF05199">
    <property type="entry name" value="GMC_oxred_C"/>
    <property type="match status" value="1"/>
</dbReference>
<dbReference type="STRING" id="634771.SAMN04488128_105331"/>
<dbReference type="AlphaFoldDB" id="A0A1T4TLB7"/>
<gene>
    <name evidence="8" type="ORF">SAMN04488128_105331</name>
</gene>
<reference evidence="9" key="1">
    <citation type="submission" date="2017-02" db="EMBL/GenBank/DDBJ databases">
        <authorList>
            <person name="Varghese N."/>
            <person name="Submissions S."/>
        </authorList>
    </citation>
    <scope>NUCLEOTIDE SEQUENCE [LARGE SCALE GENOMIC DNA]</scope>
    <source>
        <strain evidence="9">DSM 22224</strain>
    </source>
</reference>
<dbReference type="InterPro" id="IPR051473">
    <property type="entry name" value="P2Ox-like"/>
</dbReference>
<dbReference type="RefSeq" id="WP_078672135.1">
    <property type="nucleotide sequence ID" value="NZ_FUWZ01000005.1"/>
</dbReference>
<feature type="domain" description="Glucose-methanol-choline oxidoreductase C-terminal" evidence="7">
    <location>
        <begin position="483"/>
        <end position="613"/>
    </location>
</feature>
<keyword evidence="4" id="KW-0274">FAD</keyword>
<keyword evidence="9" id="KW-1185">Reference proteome</keyword>
<dbReference type="OrthoDB" id="9798604at2"/>
<dbReference type="EMBL" id="FUWZ01000005">
    <property type="protein sequence ID" value="SKA41081.1"/>
    <property type="molecule type" value="Genomic_DNA"/>
</dbReference>
<dbReference type="InterPro" id="IPR000172">
    <property type="entry name" value="GMC_OxRdtase_N"/>
</dbReference>
<organism evidence="8 9">
    <name type="scientific">Chitinophaga eiseniae</name>
    <dbReference type="NCBI Taxonomy" id="634771"/>
    <lineage>
        <taxon>Bacteria</taxon>
        <taxon>Pseudomonadati</taxon>
        <taxon>Bacteroidota</taxon>
        <taxon>Chitinophagia</taxon>
        <taxon>Chitinophagales</taxon>
        <taxon>Chitinophagaceae</taxon>
        <taxon>Chitinophaga</taxon>
    </lineage>
</organism>
<keyword evidence="5" id="KW-0560">Oxidoreductase</keyword>
<evidence type="ECO:0000256" key="5">
    <source>
        <dbReference type="ARBA" id="ARBA00023002"/>
    </source>
</evidence>
<dbReference type="InterPro" id="IPR007867">
    <property type="entry name" value="GMC_OxRtase_C"/>
</dbReference>
<evidence type="ECO:0000256" key="1">
    <source>
        <dbReference type="ARBA" id="ARBA00001974"/>
    </source>
</evidence>
<evidence type="ECO:0000313" key="8">
    <source>
        <dbReference type="EMBL" id="SKA41081.1"/>
    </source>
</evidence>
<dbReference type="InterPro" id="IPR036188">
    <property type="entry name" value="FAD/NAD-bd_sf"/>
</dbReference>
<evidence type="ECO:0000256" key="4">
    <source>
        <dbReference type="ARBA" id="ARBA00022827"/>
    </source>
</evidence>
<dbReference type="GO" id="GO:0016614">
    <property type="term" value="F:oxidoreductase activity, acting on CH-OH group of donors"/>
    <property type="evidence" value="ECO:0007669"/>
    <property type="project" value="InterPro"/>
</dbReference>
<evidence type="ECO:0000313" key="9">
    <source>
        <dbReference type="Proteomes" id="UP000190367"/>
    </source>
</evidence>
<evidence type="ECO:0000259" key="7">
    <source>
        <dbReference type="Pfam" id="PF05199"/>
    </source>
</evidence>
<evidence type="ECO:0000256" key="3">
    <source>
        <dbReference type="ARBA" id="ARBA00022630"/>
    </source>
</evidence>
<comment type="similarity">
    <text evidence="2">Belongs to the GMC oxidoreductase family.</text>
</comment>
<accession>A0A1T4TLB7</accession>
<dbReference type="PANTHER" id="PTHR42784">
    <property type="entry name" value="PYRANOSE 2-OXIDASE"/>
    <property type="match status" value="1"/>
</dbReference>
<name>A0A1T4TLB7_9BACT</name>
<evidence type="ECO:0000259" key="6">
    <source>
        <dbReference type="Pfam" id="PF00732"/>
    </source>
</evidence>
<dbReference type="Pfam" id="PF13450">
    <property type="entry name" value="NAD_binding_8"/>
    <property type="match status" value="1"/>
</dbReference>
<protein>
    <submittedName>
        <fullName evidence="8">Choline dehydrogenase</fullName>
    </submittedName>
</protein>
<dbReference type="PANTHER" id="PTHR42784:SF1">
    <property type="entry name" value="PYRANOSE 2-OXIDASE"/>
    <property type="match status" value="1"/>
</dbReference>